<name>A0A8H3LTK3_9GLOM</name>
<dbReference type="Proteomes" id="UP000615446">
    <property type="component" value="Unassembled WGS sequence"/>
</dbReference>
<accession>A0A8H3LTK3</accession>
<evidence type="ECO:0000313" key="2">
    <source>
        <dbReference type="EMBL" id="GES91635.1"/>
    </source>
</evidence>
<feature type="region of interest" description="Disordered" evidence="1">
    <location>
        <begin position="1"/>
        <end position="20"/>
    </location>
</feature>
<reference evidence="2" key="1">
    <citation type="submission" date="2019-10" db="EMBL/GenBank/DDBJ databases">
        <title>Conservation and host-specific expression of non-tandemly repeated heterogenous ribosome RNA gene in arbuscular mycorrhizal fungi.</title>
        <authorList>
            <person name="Maeda T."/>
            <person name="Kobayashi Y."/>
            <person name="Nakagawa T."/>
            <person name="Ezawa T."/>
            <person name="Yamaguchi K."/>
            <person name="Bino T."/>
            <person name="Nishimoto Y."/>
            <person name="Shigenobu S."/>
            <person name="Kawaguchi M."/>
        </authorList>
    </citation>
    <scope>NUCLEOTIDE SEQUENCE</scope>
    <source>
        <strain evidence="2">HR1</strain>
    </source>
</reference>
<proteinExistence type="predicted"/>
<sequence length="75" mass="9075">MPRKTKRQQQVSKIPRKKEHYIEDEKNEDINNWTKKDLNEFEKIGKRLITKVLHWQENAAHSIRAVYNRTSKTTV</sequence>
<organism evidence="2 3">
    <name type="scientific">Rhizophagus clarus</name>
    <dbReference type="NCBI Taxonomy" id="94130"/>
    <lineage>
        <taxon>Eukaryota</taxon>
        <taxon>Fungi</taxon>
        <taxon>Fungi incertae sedis</taxon>
        <taxon>Mucoromycota</taxon>
        <taxon>Glomeromycotina</taxon>
        <taxon>Glomeromycetes</taxon>
        <taxon>Glomerales</taxon>
        <taxon>Glomeraceae</taxon>
        <taxon>Rhizophagus</taxon>
    </lineage>
</organism>
<gene>
    <name evidence="2" type="ORF">RCL2_001843900</name>
</gene>
<dbReference type="AlphaFoldDB" id="A0A8H3LTK3"/>
<evidence type="ECO:0000313" key="3">
    <source>
        <dbReference type="Proteomes" id="UP000615446"/>
    </source>
</evidence>
<comment type="caution">
    <text evidence="2">The sequence shown here is derived from an EMBL/GenBank/DDBJ whole genome shotgun (WGS) entry which is preliminary data.</text>
</comment>
<dbReference type="EMBL" id="BLAL01000206">
    <property type="protein sequence ID" value="GES91635.1"/>
    <property type="molecule type" value="Genomic_DNA"/>
</dbReference>
<evidence type="ECO:0000256" key="1">
    <source>
        <dbReference type="SAM" id="MobiDB-lite"/>
    </source>
</evidence>
<dbReference type="OrthoDB" id="2389367at2759"/>
<protein>
    <submittedName>
        <fullName evidence="2">Uncharacterized protein</fullName>
    </submittedName>
</protein>